<accession>A0A1M4VLK0</accession>
<evidence type="ECO:0000256" key="4">
    <source>
        <dbReference type="ARBA" id="ARBA00022475"/>
    </source>
</evidence>
<dbReference type="RefSeq" id="WP_072955658.1">
    <property type="nucleotide sequence ID" value="NZ_FQUH01000002.1"/>
</dbReference>
<gene>
    <name evidence="9" type="primary">cobD</name>
    <name evidence="10" type="ORF">SAMN02745781_00747</name>
</gene>
<evidence type="ECO:0000256" key="1">
    <source>
        <dbReference type="ARBA" id="ARBA00004651"/>
    </source>
</evidence>
<keyword evidence="11" id="KW-1185">Reference proteome</keyword>
<evidence type="ECO:0000256" key="9">
    <source>
        <dbReference type="HAMAP-Rule" id="MF_00024"/>
    </source>
</evidence>
<evidence type="ECO:0000256" key="2">
    <source>
        <dbReference type="ARBA" id="ARBA00004953"/>
    </source>
</evidence>
<evidence type="ECO:0000256" key="6">
    <source>
        <dbReference type="ARBA" id="ARBA00022692"/>
    </source>
</evidence>
<protein>
    <recommendedName>
        <fullName evidence="9">Cobalamin biosynthesis protein CobD</fullName>
    </recommendedName>
</protein>
<dbReference type="PANTHER" id="PTHR34308">
    <property type="entry name" value="COBALAMIN BIOSYNTHESIS PROTEIN CBIB"/>
    <property type="match status" value="1"/>
</dbReference>
<dbReference type="NCBIfam" id="TIGR00380">
    <property type="entry name" value="cobal_cbiB"/>
    <property type="match status" value="1"/>
</dbReference>
<dbReference type="AlphaFoldDB" id="A0A1M4VLK0"/>
<comment type="subcellular location">
    <subcellularLocation>
        <location evidence="1 9">Cell membrane</location>
        <topology evidence="1 9">Multi-pass membrane protein</topology>
    </subcellularLocation>
</comment>
<reference evidence="11" key="1">
    <citation type="submission" date="2016-11" db="EMBL/GenBank/DDBJ databases">
        <authorList>
            <person name="Varghese N."/>
            <person name="Submissions S."/>
        </authorList>
    </citation>
    <scope>NUCLEOTIDE SEQUENCE [LARGE SCALE GENOMIC DNA]</scope>
    <source>
        <strain evidence="11">DSM 21264</strain>
    </source>
</reference>
<evidence type="ECO:0000256" key="5">
    <source>
        <dbReference type="ARBA" id="ARBA00022573"/>
    </source>
</evidence>
<dbReference type="PANTHER" id="PTHR34308:SF1">
    <property type="entry name" value="COBALAMIN BIOSYNTHESIS PROTEIN CBIB"/>
    <property type="match status" value="1"/>
</dbReference>
<keyword evidence="6 9" id="KW-0812">Transmembrane</keyword>
<evidence type="ECO:0000313" key="11">
    <source>
        <dbReference type="Proteomes" id="UP000184159"/>
    </source>
</evidence>
<feature type="transmembrane region" description="Helical" evidence="9">
    <location>
        <begin position="204"/>
        <end position="224"/>
    </location>
</feature>
<name>A0A1M4VLK0_VIBGA</name>
<feature type="transmembrane region" description="Helical" evidence="9">
    <location>
        <begin position="79"/>
        <end position="102"/>
    </location>
</feature>
<feature type="transmembrane region" description="Helical" evidence="9">
    <location>
        <begin position="296"/>
        <end position="319"/>
    </location>
</feature>
<dbReference type="GO" id="GO:0015420">
    <property type="term" value="F:ABC-type vitamin B12 transporter activity"/>
    <property type="evidence" value="ECO:0007669"/>
    <property type="project" value="UniProtKB-UniRule"/>
</dbReference>
<dbReference type="Proteomes" id="UP000184159">
    <property type="component" value="Unassembled WGS sequence"/>
</dbReference>
<evidence type="ECO:0000256" key="8">
    <source>
        <dbReference type="ARBA" id="ARBA00023136"/>
    </source>
</evidence>
<dbReference type="HAMAP" id="MF_00024">
    <property type="entry name" value="CobD_CbiB"/>
    <property type="match status" value="1"/>
</dbReference>
<proteinExistence type="inferred from homology"/>
<keyword evidence="5 9" id="KW-0169">Cobalamin biosynthesis</keyword>
<evidence type="ECO:0000256" key="7">
    <source>
        <dbReference type="ARBA" id="ARBA00022989"/>
    </source>
</evidence>
<keyword evidence="4 9" id="KW-1003">Cell membrane</keyword>
<dbReference type="GO" id="GO:0005886">
    <property type="term" value="C:plasma membrane"/>
    <property type="evidence" value="ECO:0007669"/>
    <property type="project" value="UniProtKB-SubCell"/>
</dbReference>
<evidence type="ECO:0000256" key="3">
    <source>
        <dbReference type="ARBA" id="ARBA00006263"/>
    </source>
</evidence>
<feature type="transmembrane region" description="Helical" evidence="9">
    <location>
        <begin position="160"/>
        <end position="177"/>
    </location>
</feature>
<comment type="function">
    <text evidence="9">Converts cobyric acid to cobinamide by the addition of aminopropanol on the F carboxylic group.</text>
</comment>
<dbReference type="InterPro" id="IPR004485">
    <property type="entry name" value="Cobalamin_biosynth_CobD/CbiB"/>
</dbReference>
<sequence>MSLLIYCSAFILDLILGDPPHWPHPIRLIGTAIARTEQMIRRLSRHERVLYVGGAVLWVVIVSLSWGLTWLVLQAAAAIHPWVGVAACVWLAYTTLAGRCLADCANLVYRAQGQGDIEESRRQLSYIVGRDTRRLDNAQISRAVVETVAENTVDGVIAPMFYLFLGGVPLAMAYKAINTLDSMVGYQHEKYRALGYVSAKMDDLANWLPARLSWLLFSVAALLLRYDARGALTIGWRDRYQHKSPNCAWSEAAVAGALGIQLGGANDYFGQRVEKPWIGDHHRLIERDDIQRTIRLMYLVSVLALLVDISVCWMIGIGLS</sequence>
<evidence type="ECO:0000313" key="10">
    <source>
        <dbReference type="EMBL" id="SHE69849.1"/>
    </source>
</evidence>
<keyword evidence="7 9" id="KW-1133">Transmembrane helix</keyword>
<dbReference type="GO" id="GO:0048472">
    <property type="term" value="F:threonine-phosphate decarboxylase activity"/>
    <property type="evidence" value="ECO:0007669"/>
    <property type="project" value="InterPro"/>
</dbReference>
<dbReference type="Pfam" id="PF03186">
    <property type="entry name" value="CobD_Cbib"/>
    <property type="match status" value="1"/>
</dbReference>
<keyword evidence="8 9" id="KW-0472">Membrane</keyword>
<dbReference type="EMBL" id="FQUH01000002">
    <property type="protein sequence ID" value="SHE69849.1"/>
    <property type="molecule type" value="Genomic_DNA"/>
</dbReference>
<dbReference type="GO" id="GO:0009236">
    <property type="term" value="P:cobalamin biosynthetic process"/>
    <property type="evidence" value="ECO:0007669"/>
    <property type="project" value="UniProtKB-UniRule"/>
</dbReference>
<dbReference type="UniPathway" id="UPA00148"/>
<feature type="transmembrane region" description="Helical" evidence="9">
    <location>
        <begin position="49"/>
        <end position="73"/>
    </location>
</feature>
<comment type="pathway">
    <text evidence="2 9">Cofactor biosynthesis; adenosylcobalamin biosynthesis.</text>
</comment>
<comment type="similarity">
    <text evidence="3 9">Belongs to the CobD/CbiB family.</text>
</comment>
<organism evidence="10 11">
    <name type="scientific">Vibrio gazogenes DSM 21264 = NBRC 103151</name>
    <dbReference type="NCBI Taxonomy" id="1123492"/>
    <lineage>
        <taxon>Bacteria</taxon>
        <taxon>Pseudomonadati</taxon>
        <taxon>Pseudomonadota</taxon>
        <taxon>Gammaproteobacteria</taxon>
        <taxon>Vibrionales</taxon>
        <taxon>Vibrionaceae</taxon>
        <taxon>Vibrio</taxon>
    </lineage>
</organism>